<feature type="transmembrane region" description="Helical" evidence="1">
    <location>
        <begin position="24"/>
        <end position="49"/>
    </location>
</feature>
<comment type="caution">
    <text evidence="2">The sequence shown here is derived from an EMBL/GenBank/DDBJ whole genome shotgun (WGS) entry which is preliminary data.</text>
</comment>
<gene>
    <name evidence="2" type="ORF">BpHYR1_019979</name>
</gene>
<keyword evidence="1" id="KW-0472">Membrane</keyword>
<accession>A0A3M7SBM9</accession>
<protein>
    <submittedName>
        <fullName evidence="2">Uncharacterized protein</fullName>
    </submittedName>
</protein>
<keyword evidence="1" id="KW-1133">Transmembrane helix</keyword>
<sequence>MEMVIFSDESNFEVNSTFFFSGKFYIFFFSFCYRKIMLIALTLTVNLYYQLYKVVVVPQQYGCMSSKGTGCCRANALYRFTNKHFSK</sequence>
<proteinExistence type="predicted"/>
<organism evidence="2 3">
    <name type="scientific">Brachionus plicatilis</name>
    <name type="common">Marine rotifer</name>
    <name type="synonym">Brachionus muelleri</name>
    <dbReference type="NCBI Taxonomy" id="10195"/>
    <lineage>
        <taxon>Eukaryota</taxon>
        <taxon>Metazoa</taxon>
        <taxon>Spiralia</taxon>
        <taxon>Gnathifera</taxon>
        <taxon>Rotifera</taxon>
        <taxon>Eurotatoria</taxon>
        <taxon>Monogononta</taxon>
        <taxon>Pseudotrocha</taxon>
        <taxon>Ploima</taxon>
        <taxon>Brachionidae</taxon>
        <taxon>Brachionus</taxon>
    </lineage>
</organism>
<reference evidence="2 3" key="1">
    <citation type="journal article" date="2018" name="Sci. Rep.">
        <title>Genomic signatures of local adaptation to the degree of environmental predictability in rotifers.</title>
        <authorList>
            <person name="Franch-Gras L."/>
            <person name="Hahn C."/>
            <person name="Garcia-Roger E.M."/>
            <person name="Carmona M.J."/>
            <person name="Serra M."/>
            <person name="Gomez A."/>
        </authorList>
    </citation>
    <scope>NUCLEOTIDE SEQUENCE [LARGE SCALE GENOMIC DNA]</scope>
    <source>
        <strain evidence="2">HYR1</strain>
    </source>
</reference>
<dbReference type="EMBL" id="REGN01001670">
    <property type="protein sequence ID" value="RNA33191.1"/>
    <property type="molecule type" value="Genomic_DNA"/>
</dbReference>
<keyword evidence="1" id="KW-0812">Transmembrane</keyword>
<evidence type="ECO:0000256" key="1">
    <source>
        <dbReference type="SAM" id="Phobius"/>
    </source>
</evidence>
<evidence type="ECO:0000313" key="3">
    <source>
        <dbReference type="Proteomes" id="UP000276133"/>
    </source>
</evidence>
<keyword evidence="3" id="KW-1185">Reference proteome</keyword>
<evidence type="ECO:0000313" key="2">
    <source>
        <dbReference type="EMBL" id="RNA33191.1"/>
    </source>
</evidence>
<name>A0A3M7SBM9_BRAPC</name>
<dbReference type="AlphaFoldDB" id="A0A3M7SBM9"/>
<dbReference type="Proteomes" id="UP000276133">
    <property type="component" value="Unassembled WGS sequence"/>
</dbReference>